<accession>A0A450ZI85</accession>
<dbReference type="EMBL" id="CAADFV010000031">
    <property type="protein sequence ID" value="VFK55661.1"/>
    <property type="molecule type" value="Genomic_DNA"/>
</dbReference>
<keyword evidence="3" id="KW-0472">Membrane</keyword>
<dbReference type="EMBL" id="CAADFY010000023">
    <property type="protein sequence ID" value="VFK53525.1"/>
    <property type="molecule type" value="Genomic_DNA"/>
</dbReference>
<evidence type="ECO:0000256" key="1">
    <source>
        <dbReference type="ARBA" id="ARBA00010062"/>
    </source>
</evidence>
<evidence type="ECO:0000313" key="6">
    <source>
        <dbReference type="EMBL" id="VFK55661.1"/>
    </source>
</evidence>
<dbReference type="PANTHER" id="PTHR47235">
    <property type="entry name" value="BLR6548 PROTEIN"/>
    <property type="match status" value="1"/>
</dbReference>
<dbReference type="CDD" id="cd19978">
    <property type="entry name" value="PBP1_ABC_ligand_binding-like"/>
    <property type="match status" value="1"/>
</dbReference>
<feature type="transmembrane region" description="Helical" evidence="3">
    <location>
        <begin position="21"/>
        <end position="45"/>
    </location>
</feature>
<evidence type="ECO:0000259" key="4">
    <source>
        <dbReference type="Pfam" id="PF13458"/>
    </source>
</evidence>
<evidence type="ECO:0000256" key="2">
    <source>
        <dbReference type="ARBA" id="ARBA00022729"/>
    </source>
</evidence>
<dbReference type="SUPFAM" id="SSF53822">
    <property type="entry name" value="Periplasmic binding protein-like I"/>
    <property type="match status" value="1"/>
</dbReference>
<dbReference type="InterPro" id="IPR028081">
    <property type="entry name" value="Leu-bd"/>
</dbReference>
<keyword evidence="2" id="KW-0732">Signal</keyword>
<organism evidence="5">
    <name type="scientific">Candidatus Kentrum sp. TUN</name>
    <dbReference type="NCBI Taxonomy" id="2126343"/>
    <lineage>
        <taxon>Bacteria</taxon>
        <taxon>Pseudomonadati</taxon>
        <taxon>Pseudomonadota</taxon>
        <taxon>Gammaproteobacteria</taxon>
        <taxon>Candidatus Kentrum</taxon>
    </lineage>
</organism>
<comment type="similarity">
    <text evidence="1">Belongs to the leucine-binding protein family.</text>
</comment>
<proteinExistence type="inferred from homology"/>
<keyword evidence="3" id="KW-1133">Transmembrane helix</keyword>
<evidence type="ECO:0000313" key="5">
    <source>
        <dbReference type="EMBL" id="VFK53525.1"/>
    </source>
</evidence>
<name>A0A450ZI85_9GAMM</name>
<keyword evidence="3" id="KW-0812">Transmembrane</keyword>
<gene>
    <name evidence="6" type="ORF">BECKTUN1418E_GA0071001_103121</name>
    <name evidence="5" type="ORF">BECKTUN1418F_GA0071002_10231</name>
</gene>
<dbReference type="AlphaFoldDB" id="A0A450ZI85"/>
<reference evidence="5" key="1">
    <citation type="submission" date="2019-02" db="EMBL/GenBank/DDBJ databases">
        <authorList>
            <person name="Gruber-Vodicka R. H."/>
            <person name="Seah K. B. B."/>
        </authorList>
    </citation>
    <scope>NUCLEOTIDE SEQUENCE</scope>
    <source>
        <strain evidence="6">BECK_BY2</strain>
        <strain evidence="5">BECK_BY3</strain>
    </source>
</reference>
<dbReference type="Gene3D" id="3.40.50.2300">
    <property type="match status" value="2"/>
</dbReference>
<sequence>MNLRNQNQFANFSRGRKAVGWRLFLQTLKGIIFCAAFYTASLPLFTILPGTIPNANGADIQGPKIYAGMSVPLTGESKNLGIAMRDGVKIYFDKINTLGGIKSKGKTYFLELIVKDDGYEPDSAAENMHEFASDGRIIGVVGNVGTPTAAVTLPIANKKKLLLFGAFTGAGLLRKEPPDRYVINYRASYAEETAEMVKALLRSGIAADEIAYFTQNDSYGDAGFDGAMQALESAGQEIPKRIAHGRYTRNTSNIELGYAEILRTYMQTRIRPKAFILVGTAKPCARFIKLAKMDFPDAYYLNVSFVGTVALKKELGEKGKRVIITQVVPYIAKLNGKREEIVDQYVEDIGSFNERNGKRARKSYVSLEGYIVASIFTEGLKKALDDGKEINRETIIDALETLSPAKLGIENLAHLSKSEHQFSHRIWATHITEYKVKRDEKTIKRIGLRPFIGRGKDGKIVMMPFSD</sequence>
<dbReference type="PANTHER" id="PTHR47235:SF1">
    <property type="entry name" value="BLR6548 PROTEIN"/>
    <property type="match status" value="1"/>
</dbReference>
<dbReference type="InterPro" id="IPR028082">
    <property type="entry name" value="Peripla_BP_I"/>
</dbReference>
<dbReference type="Pfam" id="PF13458">
    <property type="entry name" value="Peripla_BP_6"/>
    <property type="match status" value="1"/>
</dbReference>
<feature type="domain" description="Leucine-binding protein" evidence="4">
    <location>
        <begin position="65"/>
        <end position="432"/>
    </location>
</feature>
<protein>
    <submittedName>
        <fullName evidence="5">ABC-type branched-chain amino acid transport system, substrate-binding protein</fullName>
    </submittedName>
</protein>
<evidence type="ECO:0000256" key="3">
    <source>
        <dbReference type="SAM" id="Phobius"/>
    </source>
</evidence>